<feature type="compositionally biased region" description="Basic residues" evidence="1">
    <location>
        <begin position="182"/>
        <end position="191"/>
    </location>
</feature>
<name>W3VHU3_MOEAP</name>
<comment type="caution">
    <text evidence="2">The sequence shown here is derived from an EMBL/GenBank/DDBJ whole genome shotgun (WGS) entry which is preliminary data.</text>
</comment>
<dbReference type="EMBL" id="AWNI01000022">
    <property type="protein sequence ID" value="ETS61144.1"/>
    <property type="molecule type" value="Genomic_DNA"/>
</dbReference>
<evidence type="ECO:0000313" key="3">
    <source>
        <dbReference type="Proteomes" id="UP000019462"/>
    </source>
</evidence>
<dbReference type="HOGENOM" id="CLU_045295_0_0_1"/>
<accession>W3VHU3</accession>
<feature type="compositionally biased region" description="Basic and acidic residues" evidence="1">
    <location>
        <begin position="10"/>
        <end position="19"/>
    </location>
</feature>
<feature type="compositionally biased region" description="Low complexity" evidence="1">
    <location>
        <begin position="265"/>
        <end position="276"/>
    </location>
</feature>
<sequence>MADIDAAFDDAYRTHRIEAGDDPQTLPNPYSRPTLGEVAAGPDHTGAGVGGGFMVDDAAEHQEAGGGFMTDDAPGGFMVDDDDIESARAGDGDDDGLGSSSPRVTQPNAIPLSAIPEALANLGLDSTDSSVLSLFAETAYVPSSASRRRLAPGVKPDKVVGRQEFQQVAAVLLQEQRDRSTKRQRSPKGRSRGQVDEDDASSTTGRRPTRRAAVKGRQKAAAIIDDADDADADAAAGGGGGFIVDDADDSEDEFSASTSRRRRQSGASARLDTGSDLTDDDDDQDEDFETRDASLRRRRRGGGRAQRSPTPSDDLSDGGTDSGPSSKRQRRGRKDAAPSIRSTTHLNPLQRENASALYSLLLEQLPASTLPASQRRIGTDAITTIIRAIGEKIPSKEIEEMVEEGAKLFAPATAADQDDDAQATRKSTQAIKGAAAAQGISGPSIGLDEFAGILVHNRLI</sequence>
<proteinExistence type="predicted"/>
<reference evidence="2 3" key="1">
    <citation type="journal article" date="2014" name="Genome Announc.">
        <title>Genome sequence of the basidiomycetous fungus Pseudozyma aphidis DSM70725, an efficient producer of biosurfactant mannosylerythritol lipids.</title>
        <authorList>
            <person name="Lorenz S."/>
            <person name="Guenther M."/>
            <person name="Grumaz C."/>
            <person name="Rupp S."/>
            <person name="Zibek S."/>
            <person name="Sohn K."/>
        </authorList>
    </citation>
    <scope>NUCLEOTIDE SEQUENCE [LARGE SCALE GENOMIC DNA]</scope>
    <source>
        <strain evidence="3">ATCC 32657 / CBS 517.83 / DSM 70725 / JCM 10318 / NBRC 10182 / NRRL Y-7954 / St-0401</strain>
    </source>
</reference>
<feature type="compositionally biased region" description="Acidic residues" evidence="1">
    <location>
        <begin position="277"/>
        <end position="289"/>
    </location>
</feature>
<protein>
    <submittedName>
        <fullName evidence="2">Uncharacterized protein</fullName>
    </submittedName>
</protein>
<dbReference type="OrthoDB" id="2530165at2759"/>
<feature type="compositionally biased region" description="Low complexity" evidence="1">
    <location>
        <begin position="310"/>
        <end position="326"/>
    </location>
</feature>
<evidence type="ECO:0000313" key="2">
    <source>
        <dbReference type="EMBL" id="ETS61144.1"/>
    </source>
</evidence>
<dbReference type="AlphaFoldDB" id="W3VHU3"/>
<keyword evidence="3" id="KW-1185">Reference proteome</keyword>
<evidence type="ECO:0000256" key="1">
    <source>
        <dbReference type="SAM" id="MobiDB-lite"/>
    </source>
</evidence>
<feature type="compositionally biased region" description="Basic residues" evidence="1">
    <location>
        <begin position="207"/>
        <end position="218"/>
    </location>
</feature>
<dbReference type="Proteomes" id="UP000019462">
    <property type="component" value="Unassembled WGS sequence"/>
</dbReference>
<organism evidence="2 3">
    <name type="scientific">Moesziomyces aphidis</name>
    <name type="common">Pseudozyma aphidis</name>
    <dbReference type="NCBI Taxonomy" id="84754"/>
    <lineage>
        <taxon>Eukaryota</taxon>
        <taxon>Fungi</taxon>
        <taxon>Dikarya</taxon>
        <taxon>Basidiomycota</taxon>
        <taxon>Ustilaginomycotina</taxon>
        <taxon>Ustilaginomycetes</taxon>
        <taxon>Ustilaginales</taxon>
        <taxon>Ustilaginaceae</taxon>
        <taxon>Moesziomyces</taxon>
    </lineage>
</organism>
<feature type="region of interest" description="Disordered" evidence="1">
    <location>
        <begin position="1"/>
        <end position="109"/>
    </location>
</feature>
<gene>
    <name evidence="2" type="ORF">PaG_05096</name>
</gene>
<feature type="region of interest" description="Disordered" evidence="1">
    <location>
        <begin position="172"/>
        <end position="348"/>
    </location>
</feature>
<feature type="compositionally biased region" description="Acidic residues" evidence="1">
    <location>
        <begin position="245"/>
        <end position="254"/>
    </location>
</feature>